<feature type="compositionally biased region" description="Basic and acidic residues" evidence="2">
    <location>
        <begin position="48"/>
        <end position="62"/>
    </location>
</feature>
<feature type="region of interest" description="Disordered" evidence="2">
    <location>
        <begin position="1"/>
        <end position="131"/>
    </location>
</feature>
<evidence type="ECO:0000256" key="1">
    <source>
        <dbReference type="ARBA" id="ARBA00006068"/>
    </source>
</evidence>
<feature type="domain" description="Cell envelope-related transcriptional attenuator" evidence="4">
    <location>
        <begin position="210"/>
        <end position="352"/>
    </location>
</feature>
<accession>U3GX89</accession>
<dbReference type="eggNOG" id="COG1316">
    <property type="taxonomic scope" value="Bacteria"/>
</dbReference>
<evidence type="ECO:0000313" key="6">
    <source>
        <dbReference type="Proteomes" id="UP000016943"/>
    </source>
</evidence>
<dbReference type="NCBIfam" id="TIGR00350">
    <property type="entry name" value="lytR_cpsA_psr"/>
    <property type="match status" value="1"/>
</dbReference>
<protein>
    <recommendedName>
        <fullName evidence="4">Cell envelope-related transcriptional attenuator domain-containing protein</fullName>
    </recommendedName>
</protein>
<dbReference type="Gene3D" id="3.40.630.190">
    <property type="entry name" value="LCP protein"/>
    <property type="match status" value="1"/>
</dbReference>
<evidence type="ECO:0000259" key="4">
    <source>
        <dbReference type="Pfam" id="PF03816"/>
    </source>
</evidence>
<dbReference type="InterPro" id="IPR004474">
    <property type="entry name" value="LytR_CpsA_psr"/>
</dbReference>
<comment type="similarity">
    <text evidence="1">Belongs to the LytR/CpsA/Psr (LCP) family.</text>
</comment>
<feature type="compositionally biased region" description="Basic residues" evidence="2">
    <location>
        <begin position="122"/>
        <end position="131"/>
    </location>
</feature>
<dbReference type="Proteomes" id="UP000016943">
    <property type="component" value="Chromosome"/>
</dbReference>
<gene>
    <name evidence="5" type="ORF">CARG_09340</name>
</gene>
<keyword evidence="6" id="KW-1185">Reference proteome</keyword>
<name>U3GX89_9CORY</name>
<dbReference type="PANTHER" id="PTHR33392:SF6">
    <property type="entry name" value="POLYISOPRENYL-TEICHOIC ACID--PEPTIDOGLYCAN TEICHOIC ACID TRANSFERASE TAGU"/>
    <property type="match status" value="1"/>
</dbReference>
<proteinExistence type="inferred from homology"/>
<dbReference type="RefSeq" id="WP_021012360.1">
    <property type="nucleotide sequence ID" value="NC_022198.1"/>
</dbReference>
<evidence type="ECO:0000256" key="2">
    <source>
        <dbReference type="SAM" id="MobiDB-lite"/>
    </source>
</evidence>
<sequence length="424" mass="46635">MSDNYGDNYGEGDDYGDDIARDRFGRPILDRFGRPVRNVRPTKYPVTPRERRQPRETREPRRPQPIQRPEQTRVYDARQQPPRRHYAENPTVGRGERRRTPQAVHAGTAQHTPAHHMPAGRTPKKRPAKKKGSILGRIFRRLLAAIMVVVLIIGGTLIWVDTKLIRVDAGTSASFSTGTNWLLVGSDSRAGLSEEDAARLATGGDLGSARTDTIMLVHVPLSGKPTILSIPRDSYVNIPGYGMEKINSAFFFGGPELLTQTVEEATGVKVNHYAEIGLGGFAQLVDAVDGVELCPAEPMYDPLAGLDIPAGCQVMDGATALGYVRTRATAMGDLDRVVRQREFFSAVVHKLSHVNPLHINDLIGVTSYLTVGKHDHSWNLARLAWAMRGGVDTETVPVAGFEDTEIGNVVIWDEGAAQQMFSQF</sequence>
<keyword evidence="3" id="KW-0472">Membrane</keyword>
<dbReference type="GeneID" id="78250594"/>
<dbReference type="InterPro" id="IPR050922">
    <property type="entry name" value="LytR/CpsA/Psr_CW_biosynth"/>
</dbReference>
<dbReference type="OrthoDB" id="9782542at2"/>
<dbReference type="Pfam" id="PF03816">
    <property type="entry name" value="LytR_cpsA_psr"/>
    <property type="match status" value="1"/>
</dbReference>
<reference evidence="5 6" key="1">
    <citation type="journal article" date="2013" name="Genome Announc.">
        <title>Whole-Genome Sequence of the Clinical Strain Corynebacterium argentoratense DSM 44202, Isolated from a Human Throat Specimen.</title>
        <authorList>
            <person name="Bomholt C."/>
            <person name="Glaub A."/>
            <person name="Gravermann K."/>
            <person name="Albersmeier A."/>
            <person name="Brinkrolf K."/>
            <person name="Ruckert C."/>
            <person name="Tauch A."/>
        </authorList>
    </citation>
    <scope>NUCLEOTIDE SEQUENCE [LARGE SCALE GENOMIC DNA]</scope>
    <source>
        <strain evidence="5">DSM 44202</strain>
    </source>
</reference>
<keyword evidence="3" id="KW-0812">Transmembrane</keyword>
<dbReference type="HOGENOM" id="CLU_016455_0_1_11"/>
<dbReference type="EMBL" id="CP006365">
    <property type="protein sequence ID" value="AGU15964.1"/>
    <property type="molecule type" value="Genomic_DNA"/>
</dbReference>
<evidence type="ECO:0000313" key="5">
    <source>
        <dbReference type="EMBL" id="AGU15964.1"/>
    </source>
</evidence>
<feature type="compositionally biased region" description="Basic and acidic residues" evidence="2">
    <location>
        <begin position="18"/>
        <end position="33"/>
    </location>
</feature>
<evidence type="ECO:0000256" key="3">
    <source>
        <dbReference type="SAM" id="Phobius"/>
    </source>
</evidence>
<dbReference type="KEGG" id="caz:CARG_09340"/>
<dbReference type="AlphaFoldDB" id="U3GX89"/>
<dbReference type="PANTHER" id="PTHR33392">
    <property type="entry name" value="POLYISOPRENYL-TEICHOIC ACID--PEPTIDOGLYCAN TEICHOIC ACID TRANSFERASE TAGU"/>
    <property type="match status" value="1"/>
</dbReference>
<keyword evidence="3" id="KW-1133">Transmembrane helix</keyword>
<dbReference type="PATRIC" id="fig|1348662.3.peg.1847"/>
<dbReference type="STRING" id="1348662.CARG_09340"/>
<organism evidence="5 6">
    <name type="scientific">Corynebacterium argentoratense DSM 44202</name>
    <dbReference type="NCBI Taxonomy" id="1348662"/>
    <lineage>
        <taxon>Bacteria</taxon>
        <taxon>Bacillati</taxon>
        <taxon>Actinomycetota</taxon>
        <taxon>Actinomycetes</taxon>
        <taxon>Mycobacteriales</taxon>
        <taxon>Corynebacteriaceae</taxon>
        <taxon>Corynebacterium</taxon>
    </lineage>
</organism>
<feature type="transmembrane region" description="Helical" evidence="3">
    <location>
        <begin position="138"/>
        <end position="160"/>
    </location>
</feature>